<gene>
    <name evidence="2" type="ORF">WICPIJ_002912</name>
</gene>
<accession>A0A9P8Q8P4</accession>
<dbReference type="EMBL" id="JAEUBG010001642">
    <property type="protein sequence ID" value="KAH3686113.1"/>
    <property type="molecule type" value="Genomic_DNA"/>
</dbReference>
<reference evidence="2" key="1">
    <citation type="journal article" date="2021" name="Open Biol.">
        <title>Shared evolutionary footprints suggest mitochondrial oxidative damage underlies multiple complex I losses in fungi.</title>
        <authorList>
            <person name="Schikora-Tamarit M.A."/>
            <person name="Marcet-Houben M."/>
            <person name="Nosek J."/>
            <person name="Gabaldon T."/>
        </authorList>
    </citation>
    <scope>NUCLEOTIDE SEQUENCE</scope>
    <source>
        <strain evidence="2">CBS2887</strain>
    </source>
</reference>
<organism evidence="2 3">
    <name type="scientific">Wickerhamomyces pijperi</name>
    <name type="common">Yeast</name>
    <name type="synonym">Pichia pijperi</name>
    <dbReference type="NCBI Taxonomy" id="599730"/>
    <lineage>
        <taxon>Eukaryota</taxon>
        <taxon>Fungi</taxon>
        <taxon>Dikarya</taxon>
        <taxon>Ascomycota</taxon>
        <taxon>Saccharomycotina</taxon>
        <taxon>Saccharomycetes</taxon>
        <taxon>Phaffomycetales</taxon>
        <taxon>Wickerhamomycetaceae</taxon>
        <taxon>Wickerhamomyces</taxon>
    </lineage>
</organism>
<evidence type="ECO:0000313" key="3">
    <source>
        <dbReference type="Proteomes" id="UP000774326"/>
    </source>
</evidence>
<keyword evidence="1" id="KW-0472">Membrane</keyword>
<name>A0A9P8Q8P4_WICPI</name>
<keyword evidence="1" id="KW-0812">Transmembrane</keyword>
<proteinExistence type="predicted"/>
<sequence length="86" mass="9078">MSGFKLDKTLVLDGKVEAEADEVDGSLLGLIGPDVFVVLVLFDSLAFLAGLLLLSNSESPLALFLLSPDFCELSTSLSREAGPSMM</sequence>
<feature type="transmembrane region" description="Helical" evidence="1">
    <location>
        <begin position="35"/>
        <end position="54"/>
    </location>
</feature>
<dbReference type="Proteomes" id="UP000774326">
    <property type="component" value="Unassembled WGS sequence"/>
</dbReference>
<evidence type="ECO:0000256" key="1">
    <source>
        <dbReference type="SAM" id="Phobius"/>
    </source>
</evidence>
<keyword evidence="1" id="KW-1133">Transmembrane helix</keyword>
<dbReference type="AlphaFoldDB" id="A0A9P8Q8P4"/>
<evidence type="ECO:0000313" key="2">
    <source>
        <dbReference type="EMBL" id="KAH3686113.1"/>
    </source>
</evidence>
<reference evidence="2" key="2">
    <citation type="submission" date="2021-01" db="EMBL/GenBank/DDBJ databases">
        <authorList>
            <person name="Schikora-Tamarit M.A."/>
        </authorList>
    </citation>
    <scope>NUCLEOTIDE SEQUENCE</scope>
    <source>
        <strain evidence="2">CBS2887</strain>
    </source>
</reference>
<protein>
    <submittedName>
        <fullName evidence="2">Uncharacterized protein</fullName>
    </submittedName>
</protein>
<comment type="caution">
    <text evidence="2">The sequence shown here is derived from an EMBL/GenBank/DDBJ whole genome shotgun (WGS) entry which is preliminary data.</text>
</comment>
<keyword evidence="3" id="KW-1185">Reference proteome</keyword>